<evidence type="ECO:0000313" key="2">
    <source>
        <dbReference type="Proteomes" id="UP000782610"/>
    </source>
</evidence>
<reference evidence="1" key="1">
    <citation type="submission" date="2020-07" db="EMBL/GenBank/DDBJ databases">
        <title>Huge and variable diversity of episymbiotic CPR bacteria and DPANN archaea in groundwater ecosystems.</title>
        <authorList>
            <person name="He C.Y."/>
            <person name="Keren R."/>
            <person name="Whittaker M."/>
            <person name="Farag I.F."/>
            <person name="Doudna J."/>
            <person name="Cate J.H.D."/>
            <person name="Banfield J.F."/>
        </authorList>
    </citation>
    <scope>NUCLEOTIDE SEQUENCE</scope>
    <source>
        <strain evidence="1">NC_groundwater_1586_Pr3_B-0.1um_66_15</strain>
    </source>
</reference>
<accession>A0A933L5M4</accession>
<name>A0A933L5M4_9HYPH</name>
<dbReference type="EMBL" id="JACRAF010000037">
    <property type="protein sequence ID" value="MBI4922735.1"/>
    <property type="molecule type" value="Genomic_DNA"/>
</dbReference>
<proteinExistence type="predicted"/>
<comment type="caution">
    <text evidence="1">The sequence shown here is derived from an EMBL/GenBank/DDBJ whole genome shotgun (WGS) entry which is preliminary data.</text>
</comment>
<sequence>MEFQVIPGPNGTVEIVDTALQRREQVKVAIGNSAGKPIAVPSEIRIASFKIISFSTGALAPAG</sequence>
<dbReference type="AlphaFoldDB" id="A0A933L5M4"/>
<evidence type="ECO:0000313" key="1">
    <source>
        <dbReference type="EMBL" id="MBI4922735.1"/>
    </source>
</evidence>
<gene>
    <name evidence="1" type="ORF">HY834_13390</name>
</gene>
<organism evidence="1 2">
    <name type="scientific">Devosia nanyangense</name>
    <dbReference type="NCBI Taxonomy" id="1228055"/>
    <lineage>
        <taxon>Bacteria</taxon>
        <taxon>Pseudomonadati</taxon>
        <taxon>Pseudomonadota</taxon>
        <taxon>Alphaproteobacteria</taxon>
        <taxon>Hyphomicrobiales</taxon>
        <taxon>Devosiaceae</taxon>
        <taxon>Devosia</taxon>
    </lineage>
</organism>
<protein>
    <submittedName>
        <fullName evidence="1">Uncharacterized protein</fullName>
    </submittedName>
</protein>
<dbReference type="Proteomes" id="UP000782610">
    <property type="component" value="Unassembled WGS sequence"/>
</dbReference>